<gene>
    <name evidence="4" type="ORF">nbrc107696_12660</name>
</gene>
<keyword evidence="5" id="KW-1185">Reference proteome</keyword>
<proteinExistence type="predicted"/>
<evidence type="ECO:0000256" key="1">
    <source>
        <dbReference type="ARBA" id="ARBA00023125"/>
    </source>
</evidence>
<dbReference type="InterPro" id="IPR009057">
    <property type="entry name" value="Homeodomain-like_sf"/>
</dbReference>
<dbReference type="PANTHER" id="PTHR30055">
    <property type="entry name" value="HTH-TYPE TRANSCRIPTIONAL REGULATOR RUTR"/>
    <property type="match status" value="1"/>
</dbReference>
<feature type="DNA-binding region" description="H-T-H motif" evidence="2">
    <location>
        <begin position="29"/>
        <end position="48"/>
    </location>
</feature>
<dbReference type="PRINTS" id="PR00455">
    <property type="entry name" value="HTHTETR"/>
</dbReference>
<comment type="caution">
    <text evidence="4">The sequence shown here is derived from an EMBL/GenBank/DDBJ whole genome shotgun (WGS) entry which is preliminary data.</text>
</comment>
<dbReference type="GO" id="GO:0000976">
    <property type="term" value="F:transcription cis-regulatory region binding"/>
    <property type="evidence" value="ECO:0007669"/>
    <property type="project" value="TreeGrafter"/>
</dbReference>
<dbReference type="Pfam" id="PF00440">
    <property type="entry name" value="TetR_N"/>
    <property type="match status" value="1"/>
</dbReference>
<dbReference type="Pfam" id="PF17932">
    <property type="entry name" value="TetR_C_24"/>
    <property type="match status" value="1"/>
</dbReference>
<evidence type="ECO:0000313" key="4">
    <source>
        <dbReference type="EMBL" id="GEE00820.1"/>
    </source>
</evidence>
<protein>
    <submittedName>
        <fullName evidence="4">TetR family transcriptional regulator</fullName>
    </submittedName>
</protein>
<evidence type="ECO:0000313" key="5">
    <source>
        <dbReference type="Proteomes" id="UP000444960"/>
    </source>
</evidence>
<name>A0A7I9V6X8_9ACTN</name>
<evidence type="ECO:0000256" key="2">
    <source>
        <dbReference type="PROSITE-ProRule" id="PRU00335"/>
    </source>
</evidence>
<sequence length="198" mass="21434">MATKAELTRARLLNGAMASFAEHGFHGTGTRHIAAAAGMSPAAVYVHYSSKEELLYEITRAGHRELLTIVEAAAADDDADAPSRLKTLVCDFVVYHAQHRESASVVNYELTKLTPEHLAEVVGLRHGIDAAIRRVLTDGVRDGVFHIGDIAMTTTAVASLAVDVSRWFRDGRSRSPHEVGDYFASLALRMVGAPQDPN</sequence>
<dbReference type="PROSITE" id="PS50977">
    <property type="entry name" value="HTH_TETR_2"/>
    <property type="match status" value="1"/>
</dbReference>
<reference evidence="5" key="1">
    <citation type="submission" date="2019-06" db="EMBL/GenBank/DDBJ databases">
        <title>Gordonia isolated from sludge of a wastewater treatment plant.</title>
        <authorList>
            <person name="Tamura T."/>
            <person name="Aoyama K."/>
            <person name="Kang Y."/>
            <person name="Saito S."/>
            <person name="Akiyama N."/>
            <person name="Yazawa K."/>
            <person name="Gonoi T."/>
            <person name="Mikami Y."/>
        </authorList>
    </citation>
    <scope>NUCLEOTIDE SEQUENCE [LARGE SCALE GENOMIC DNA]</scope>
    <source>
        <strain evidence="5">NBRC 107696</strain>
    </source>
</reference>
<dbReference type="AlphaFoldDB" id="A0A7I9V6X8"/>
<dbReference type="OrthoDB" id="1669699at2"/>
<evidence type="ECO:0000259" key="3">
    <source>
        <dbReference type="PROSITE" id="PS50977"/>
    </source>
</evidence>
<dbReference type="InterPro" id="IPR001647">
    <property type="entry name" value="HTH_TetR"/>
</dbReference>
<dbReference type="Proteomes" id="UP000444960">
    <property type="component" value="Unassembled WGS sequence"/>
</dbReference>
<dbReference type="SUPFAM" id="SSF48498">
    <property type="entry name" value="Tetracyclin repressor-like, C-terminal domain"/>
    <property type="match status" value="1"/>
</dbReference>
<dbReference type="InterPro" id="IPR036271">
    <property type="entry name" value="Tet_transcr_reg_TetR-rel_C_sf"/>
</dbReference>
<dbReference type="RefSeq" id="WP_161894710.1">
    <property type="nucleotide sequence ID" value="NZ_BJOV01000003.1"/>
</dbReference>
<organism evidence="4 5">
    <name type="scientific">Gordonia spumicola</name>
    <dbReference type="NCBI Taxonomy" id="589161"/>
    <lineage>
        <taxon>Bacteria</taxon>
        <taxon>Bacillati</taxon>
        <taxon>Actinomycetota</taxon>
        <taxon>Actinomycetes</taxon>
        <taxon>Mycobacteriales</taxon>
        <taxon>Gordoniaceae</taxon>
        <taxon>Gordonia</taxon>
    </lineage>
</organism>
<dbReference type="PANTHER" id="PTHR30055:SF200">
    <property type="entry name" value="HTH-TYPE TRANSCRIPTIONAL REPRESSOR BDCR"/>
    <property type="match status" value="1"/>
</dbReference>
<dbReference type="Gene3D" id="1.10.357.10">
    <property type="entry name" value="Tetracycline Repressor, domain 2"/>
    <property type="match status" value="1"/>
</dbReference>
<accession>A0A7I9V6X8</accession>
<dbReference type="SUPFAM" id="SSF46689">
    <property type="entry name" value="Homeodomain-like"/>
    <property type="match status" value="1"/>
</dbReference>
<dbReference type="InterPro" id="IPR041490">
    <property type="entry name" value="KstR2_TetR_C"/>
</dbReference>
<dbReference type="InterPro" id="IPR050109">
    <property type="entry name" value="HTH-type_TetR-like_transc_reg"/>
</dbReference>
<dbReference type="GO" id="GO:0003700">
    <property type="term" value="F:DNA-binding transcription factor activity"/>
    <property type="evidence" value="ECO:0007669"/>
    <property type="project" value="TreeGrafter"/>
</dbReference>
<keyword evidence="1 2" id="KW-0238">DNA-binding</keyword>
<dbReference type="EMBL" id="BJOV01000003">
    <property type="protein sequence ID" value="GEE00820.1"/>
    <property type="molecule type" value="Genomic_DNA"/>
</dbReference>
<feature type="domain" description="HTH tetR-type" evidence="3">
    <location>
        <begin position="6"/>
        <end position="66"/>
    </location>
</feature>